<feature type="coiled-coil region" evidence="13">
    <location>
        <begin position="913"/>
        <end position="940"/>
    </location>
</feature>
<sequence>MGALCQVHVDYITCKTGRRPLCACKFNAQYKEATLAKAVIQEFDDDYDYEDPFFEEGIDESYSMSRSLVDTTSSTNSSSSPGQLSSSVTMRDSSGHRLSPVLSDSKEPYREGKSFSFSGSVGVASSGESPSQSPTIAVIDEDQNYGSDTAPRSPAFQGQRSKSEGKLQSFHPAVGKFPKSRESLKVQKKNYRKEKKRATKELLHTLKDPTVIVMADWLKIRGTLKGWTKLWCVLKPGLLILYKSPKQKSKHWVGTILLNTTELIERPSKKDGFCFKLFHPLDQSIWAPRGPKGETIGAITQPLPYSYLIFRALSESAGKCWMDALELALRCSSLLIRSMTKDKESANASLASNISQESFLTAASQNFNIGENMNESDCEKHFLEFDLEDHEDKTDKEDRDKSEFEKSEDSSCSESDEDEVDTINDDLQPMETPYVENIEDEQNVAYQQGDGVQTSEVADENKSIIWALVKQVRPGMDLSKVVLPTFILEPRSLLERYADFYYHADILSGAVLQEDPYSRMKSVVKWYVSGFYKKPKGAKKPYNPILGETFRCCWKHPKTDSRTFYIAEQISHHPPMTGFCVINRKDGFSINGCVLAKSKFYGNSLSAIMDGGGRLTFLKRGEDYLITMPYAHCKGVLIGTLTMELGGKVRIECEKTGYKTELEFKLKPFLGSPEQCNRIIGKIRFGEETLATVHGHWDQEIYITDKSTGETEVFWGVTSDVRAGRLKRFTVPLEHQEEFESVRLWQHVTAALLRSDQEMATHEKFILEDAQRKAAKERKALSVEWVPRLFERDPLTNDWVYKYLDSRPWDPINDVIQYEKDYMVMTKTRRKVPIVRTTSILSVNNKPDKNSRRQKAVEHSRAVARIKRNAHMRECRESGSSTPDPEHRIDESTSESEVEAKGKSNQSVDPEMLKQLLNPLQEMQRQNNQALANLHGHLQQVERAYLDGYGGVYLQSRDWVILGAILLFQTILYWFFK</sequence>
<evidence type="ECO:0000256" key="6">
    <source>
        <dbReference type="ARBA" id="ARBA00022824"/>
    </source>
</evidence>
<dbReference type="KEGG" id="lak:106172140"/>
<evidence type="ECO:0000256" key="1">
    <source>
        <dbReference type="ARBA" id="ARBA00004389"/>
    </source>
</evidence>
<organism evidence="17 18">
    <name type="scientific">Lingula anatina</name>
    <name type="common">Brachiopod</name>
    <name type="synonym">Lingula unguis</name>
    <dbReference type="NCBI Taxonomy" id="7574"/>
    <lineage>
        <taxon>Eukaryota</taxon>
        <taxon>Metazoa</taxon>
        <taxon>Spiralia</taxon>
        <taxon>Lophotrochozoa</taxon>
        <taxon>Brachiopoda</taxon>
        <taxon>Linguliformea</taxon>
        <taxon>Lingulata</taxon>
        <taxon>Lingulida</taxon>
        <taxon>Linguloidea</taxon>
        <taxon>Lingulidae</taxon>
        <taxon>Lingula</taxon>
    </lineage>
</organism>
<keyword evidence="3 12" id="KW-0813">Transport</keyword>
<evidence type="ECO:0000256" key="8">
    <source>
        <dbReference type="ARBA" id="ARBA00023055"/>
    </source>
</evidence>
<dbReference type="RefSeq" id="XP_013408205.1">
    <property type="nucleotide sequence ID" value="XM_013552751.1"/>
</dbReference>
<dbReference type="SUPFAM" id="SSF144000">
    <property type="entry name" value="Oxysterol-binding protein-like"/>
    <property type="match status" value="1"/>
</dbReference>
<keyword evidence="6" id="KW-0256">Endoplasmic reticulum</keyword>
<name>A0A1S3JCR4_LINAN</name>
<protein>
    <recommendedName>
        <fullName evidence="12">Oxysterol-binding protein</fullName>
    </recommendedName>
</protein>
<dbReference type="GO" id="GO:0015485">
    <property type="term" value="F:cholesterol binding"/>
    <property type="evidence" value="ECO:0007669"/>
    <property type="project" value="TreeGrafter"/>
</dbReference>
<dbReference type="Gene3D" id="2.30.29.30">
    <property type="entry name" value="Pleckstrin-homology domain (PH domain)/Phosphotyrosine-binding domain (PTB)"/>
    <property type="match status" value="1"/>
</dbReference>
<dbReference type="Gene3D" id="3.30.70.3490">
    <property type="match status" value="1"/>
</dbReference>
<evidence type="ECO:0000256" key="4">
    <source>
        <dbReference type="ARBA" id="ARBA00022553"/>
    </source>
</evidence>
<dbReference type="SMART" id="SM00233">
    <property type="entry name" value="PH"/>
    <property type="match status" value="1"/>
</dbReference>
<dbReference type="Proteomes" id="UP000085678">
    <property type="component" value="Unplaced"/>
</dbReference>
<dbReference type="OrthoDB" id="10053431at2759"/>
<keyword evidence="17" id="KW-1185">Reference proteome</keyword>
<evidence type="ECO:0000256" key="9">
    <source>
        <dbReference type="ARBA" id="ARBA00023121"/>
    </source>
</evidence>
<keyword evidence="7 15" id="KW-1133">Transmembrane helix</keyword>
<dbReference type="FunFam" id="2.30.29.30:FF:000030">
    <property type="entry name" value="Oxysterol-binding protein"/>
    <property type="match status" value="1"/>
</dbReference>
<accession>A0A1S3JCR4</accession>
<evidence type="ECO:0000313" key="17">
    <source>
        <dbReference type="Proteomes" id="UP000085678"/>
    </source>
</evidence>
<dbReference type="FunFam" id="2.40.160.120:FF:000020">
    <property type="entry name" value="Oxysterol-binding protein"/>
    <property type="match status" value="1"/>
</dbReference>
<evidence type="ECO:0000256" key="5">
    <source>
        <dbReference type="ARBA" id="ARBA00022692"/>
    </source>
</evidence>
<feature type="domain" description="PH" evidence="16">
    <location>
        <begin position="211"/>
        <end position="330"/>
    </location>
</feature>
<feature type="compositionally biased region" description="Basic and acidic residues" evidence="14">
    <location>
        <begin position="389"/>
        <end position="409"/>
    </location>
</feature>
<keyword evidence="9" id="KW-0446">Lipid-binding</keyword>
<dbReference type="FunCoup" id="A0A1S3JCR4">
    <property type="interactions" value="1383"/>
</dbReference>
<evidence type="ECO:0000256" key="11">
    <source>
        <dbReference type="RuleBase" id="RU003844"/>
    </source>
</evidence>
<dbReference type="PROSITE" id="PS01013">
    <property type="entry name" value="OSBP"/>
    <property type="match status" value="1"/>
</dbReference>
<evidence type="ECO:0000256" key="2">
    <source>
        <dbReference type="ARBA" id="ARBA00008842"/>
    </source>
</evidence>
<dbReference type="InterPro" id="IPR037239">
    <property type="entry name" value="OSBP_sf"/>
</dbReference>
<dbReference type="GO" id="GO:0006869">
    <property type="term" value="P:lipid transport"/>
    <property type="evidence" value="ECO:0007669"/>
    <property type="project" value="UniProtKB-KW"/>
</dbReference>
<dbReference type="GeneID" id="106172140"/>
<evidence type="ECO:0000256" key="12">
    <source>
        <dbReference type="RuleBase" id="RU003845"/>
    </source>
</evidence>
<dbReference type="PANTHER" id="PTHR10972:SF102">
    <property type="entry name" value="OXYSTEROL-BINDING PROTEIN"/>
    <property type="match status" value="1"/>
</dbReference>
<dbReference type="PANTHER" id="PTHR10972">
    <property type="entry name" value="OXYSTEROL-BINDING PROTEIN-RELATED"/>
    <property type="match status" value="1"/>
</dbReference>
<keyword evidence="10 15" id="KW-0472">Membrane</keyword>
<gene>
    <name evidence="18" type="primary">LOC106172140</name>
</gene>
<keyword evidence="13" id="KW-0175">Coiled coil</keyword>
<dbReference type="FunFam" id="1.10.287.2720:FF:000002">
    <property type="entry name" value="Oxysterol-binding protein"/>
    <property type="match status" value="1"/>
</dbReference>
<dbReference type="InParanoid" id="A0A1S3JCR4"/>
<evidence type="ECO:0000256" key="10">
    <source>
        <dbReference type="ARBA" id="ARBA00023136"/>
    </source>
</evidence>
<evidence type="ECO:0000256" key="15">
    <source>
        <dbReference type="SAM" id="Phobius"/>
    </source>
</evidence>
<evidence type="ECO:0000313" key="18">
    <source>
        <dbReference type="RefSeq" id="XP_013408205.1"/>
    </source>
</evidence>
<feature type="region of interest" description="Disordered" evidence="14">
    <location>
        <begin position="868"/>
        <end position="910"/>
    </location>
</feature>
<dbReference type="Gene3D" id="1.10.287.2720">
    <property type="match status" value="1"/>
</dbReference>
<dbReference type="SUPFAM" id="SSF50729">
    <property type="entry name" value="PH domain-like"/>
    <property type="match status" value="1"/>
</dbReference>
<dbReference type="Gene3D" id="2.40.160.120">
    <property type="match status" value="1"/>
</dbReference>
<evidence type="ECO:0000259" key="16">
    <source>
        <dbReference type="PROSITE" id="PS50003"/>
    </source>
</evidence>
<evidence type="ECO:0000256" key="3">
    <source>
        <dbReference type="ARBA" id="ARBA00022448"/>
    </source>
</evidence>
<dbReference type="GO" id="GO:0005789">
    <property type="term" value="C:endoplasmic reticulum membrane"/>
    <property type="evidence" value="ECO:0007669"/>
    <property type="project" value="UniProtKB-SubCell"/>
</dbReference>
<feature type="region of interest" description="Disordered" evidence="14">
    <location>
        <begin position="144"/>
        <end position="172"/>
    </location>
</feature>
<comment type="subcellular location">
    <subcellularLocation>
        <location evidence="1">Endoplasmic reticulum membrane</location>
        <topology evidence="1">Single-pass membrane protein</topology>
    </subcellularLocation>
</comment>
<dbReference type="Pfam" id="PF01237">
    <property type="entry name" value="Oxysterol_BP"/>
    <property type="match status" value="1"/>
</dbReference>
<feature type="transmembrane region" description="Helical" evidence="15">
    <location>
        <begin position="959"/>
        <end position="976"/>
    </location>
</feature>
<dbReference type="InterPro" id="IPR001849">
    <property type="entry name" value="PH_domain"/>
</dbReference>
<dbReference type="InterPro" id="IPR018494">
    <property type="entry name" value="Oxysterol-bd_CS"/>
</dbReference>
<dbReference type="Pfam" id="PF00169">
    <property type="entry name" value="PH"/>
    <property type="match status" value="1"/>
</dbReference>
<feature type="region of interest" description="Disordered" evidence="14">
    <location>
        <begin position="65"/>
        <end position="110"/>
    </location>
</feature>
<dbReference type="PROSITE" id="PS50003">
    <property type="entry name" value="PH_DOMAIN"/>
    <property type="match status" value="1"/>
</dbReference>
<evidence type="ECO:0000256" key="7">
    <source>
        <dbReference type="ARBA" id="ARBA00022989"/>
    </source>
</evidence>
<reference evidence="18" key="1">
    <citation type="submission" date="2025-08" db="UniProtKB">
        <authorList>
            <consortium name="RefSeq"/>
        </authorList>
    </citation>
    <scope>IDENTIFICATION</scope>
    <source>
        <tissue evidence="18">Gonads</tissue>
    </source>
</reference>
<dbReference type="CDD" id="cd13286">
    <property type="entry name" value="PH_OPR5_ORP8"/>
    <property type="match status" value="1"/>
</dbReference>
<feature type="compositionally biased region" description="Low complexity" evidence="14">
    <location>
        <begin position="71"/>
        <end position="89"/>
    </location>
</feature>
<dbReference type="InterPro" id="IPR000648">
    <property type="entry name" value="Oxysterol-bd"/>
</dbReference>
<dbReference type="GO" id="GO:0005829">
    <property type="term" value="C:cytosol"/>
    <property type="evidence" value="ECO:0007669"/>
    <property type="project" value="TreeGrafter"/>
</dbReference>
<evidence type="ECO:0000256" key="13">
    <source>
        <dbReference type="SAM" id="Coils"/>
    </source>
</evidence>
<dbReference type="STRING" id="7574.A0A1S3JCR4"/>
<proteinExistence type="inferred from homology"/>
<keyword evidence="8 12" id="KW-0445">Lipid transport</keyword>
<feature type="region of interest" description="Disordered" evidence="14">
    <location>
        <begin position="389"/>
        <end position="420"/>
    </location>
</feature>
<keyword evidence="4" id="KW-0597">Phosphoprotein</keyword>
<comment type="similarity">
    <text evidence="2 11">Belongs to the OSBP family.</text>
</comment>
<dbReference type="AlphaFoldDB" id="A0A1S3JCR4"/>
<keyword evidence="5 15" id="KW-0812">Transmembrane</keyword>
<evidence type="ECO:0000256" key="14">
    <source>
        <dbReference type="SAM" id="MobiDB-lite"/>
    </source>
</evidence>
<dbReference type="GO" id="GO:0032541">
    <property type="term" value="C:cortical endoplasmic reticulum"/>
    <property type="evidence" value="ECO:0007669"/>
    <property type="project" value="TreeGrafter"/>
</dbReference>
<dbReference type="InterPro" id="IPR011993">
    <property type="entry name" value="PH-like_dom_sf"/>
</dbReference>